<dbReference type="Proteomes" id="UP000195667">
    <property type="component" value="Unassembled WGS sequence"/>
</dbReference>
<evidence type="ECO:0000259" key="2">
    <source>
        <dbReference type="Pfam" id="PF01757"/>
    </source>
</evidence>
<dbReference type="PANTHER" id="PTHR23028">
    <property type="entry name" value="ACETYLTRANSFERASE"/>
    <property type="match status" value="1"/>
</dbReference>
<protein>
    <recommendedName>
        <fullName evidence="2">Acyltransferase 3 domain-containing protein</fullName>
    </recommendedName>
</protein>
<sequence length="645" mass="73155">MFFVISGYLITTIILTELEQGKFSIINFYERRARRILPALFFVMAISIPFAWILLSPFDLASFSKSLVATPLFFSNFFFWIDGGYFETTAELKPLIHTWSLAVEEQYYIFFPIFLILSWKLGRSCVVKLILIIAILSLLAAQFGASYKPVANFFLLPTRAWELAIGALISFYFSNTDRVDLTLKSRQFLSGFGVGLIILPIFIFNKDTPFPSFYTLIPTVGAAFILLFCQSDTAIGKILGSKLFVSIGLISYSAYLWHQPIFALSRYYFSTISLMKMSALVICTLLLAALSWKYIERPFRNKNIVSRKIIFSFSLIVSFIFIVFGVASANLFGSSSNSGIEAKIAKALLSTNAVYSSNMDERKFIKYRIQYENLSPDVIVLGSSRIMQIGEHNYASKVINLGVSGSSIEDDIAIADLATKKFQPSTIVIGLDPWLFNAKSGQGRWKSLNDEYFSALSALQDKPNSSLINIQKTEIKESRLVKFSANLYNSINTQKFDASNDTPENRDKIRRDGSRVYNTTYASKTKNEIDSGLDDLLNYAMATYDYSKKSEAVFEDFINHYSRLYKVVLILPPYHPKLYERMKNERQIYLKIESQFRDLAKKHGIQIIGSYDPNKVGCSSADFYDGMHPKDVCIGKVMSELNRSE</sequence>
<feature type="transmembrane region" description="Helical" evidence="1">
    <location>
        <begin position="106"/>
        <end position="122"/>
    </location>
</feature>
<feature type="transmembrane region" description="Helical" evidence="1">
    <location>
        <begin position="129"/>
        <end position="147"/>
    </location>
</feature>
<dbReference type="GO" id="GO:0016747">
    <property type="term" value="F:acyltransferase activity, transferring groups other than amino-acyl groups"/>
    <property type="evidence" value="ECO:0007669"/>
    <property type="project" value="InterPro"/>
</dbReference>
<dbReference type="GO" id="GO:0016020">
    <property type="term" value="C:membrane"/>
    <property type="evidence" value="ECO:0007669"/>
    <property type="project" value="TreeGrafter"/>
</dbReference>
<feature type="transmembrane region" description="Helical" evidence="1">
    <location>
        <begin position="36"/>
        <end position="55"/>
    </location>
</feature>
<evidence type="ECO:0000313" key="3">
    <source>
        <dbReference type="EMBL" id="SJM91115.1"/>
    </source>
</evidence>
<feature type="transmembrane region" description="Helical" evidence="1">
    <location>
        <begin position="185"/>
        <end position="204"/>
    </location>
</feature>
<keyword evidence="4" id="KW-1185">Reference proteome</keyword>
<organism evidence="3 4">
    <name type="scientific">Crenothrix polyspora</name>
    <dbReference type="NCBI Taxonomy" id="360316"/>
    <lineage>
        <taxon>Bacteria</taxon>
        <taxon>Pseudomonadati</taxon>
        <taxon>Pseudomonadota</taxon>
        <taxon>Gammaproteobacteria</taxon>
        <taxon>Methylococcales</taxon>
        <taxon>Crenotrichaceae</taxon>
        <taxon>Crenothrix</taxon>
    </lineage>
</organism>
<feature type="domain" description="Acyltransferase 3" evidence="2">
    <location>
        <begin position="1"/>
        <end position="290"/>
    </location>
</feature>
<feature type="transmembrane region" description="Helical" evidence="1">
    <location>
        <begin position="309"/>
        <end position="332"/>
    </location>
</feature>
<keyword evidence="1" id="KW-0812">Transmembrane</keyword>
<dbReference type="SUPFAM" id="SSF52266">
    <property type="entry name" value="SGNH hydrolase"/>
    <property type="match status" value="1"/>
</dbReference>
<evidence type="ECO:0000256" key="1">
    <source>
        <dbReference type="SAM" id="Phobius"/>
    </source>
</evidence>
<reference evidence="4" key="1">
    <citation type="submission" date="2017-02" db="EMBL/GenBank/DDBJ databases">
        <authorList>
            <person name="Daims H."/>
        </authorList>
    </citation>
    <scope>NUCLEOTIDE SEQUENCE [LARGE SCALE GENOMIC DNA]</scope>
</reference>
<keyword evidence="1" id="KW-0472">Membrane</keyword>
<feature type="transmembrane region" description="Helical" evidence="1">
    <location>
        <begin position="235"/>
        <end position="255"/>
    </location>
</feature>
<proteinExistence type="predicted"/>
<dbReference type="GO" id="GO:0009103">
    <property type="term" value="P:lipopolysaccharide biosynthetic process"/>
    <property type="evidence" value="ECO:0007669"/>
    <property type="project" value="TreeGrafter"/>
</dbReference>
<dbReference type="InterPro" id="IPR050879">
    <property type="entry name" value="Acyltransferase_3"/>
</dbReference>
<dbReference type="InterPro" id="IPR002656">
    <property type="entry name" value="Acyl_transf_3_dom"/>
</dbReference>
<dbReference type="AlphaFoldDB" id="A0A1R4H4D4"/>
<dbReference type="PANTHER" id="PTHR23028:SF53">
    <property type="entry name" value="ACYL_TRANSF_3 DOMAIN-CONTAINING PROTEIN"/>
    <property type="match status" value="1"/>
</dbReference>
<feature type="transmembrane region" description="Helical" evidence="1">
    <location>
        <begin position="153"/>
        <end position="173"/>
    </location>
</feature>
<gene>
    <name evidence="3" type="ORF">CRENPOLYSF1_1760001</name>
</gene>
<feature type="transmembrane region" description="Helical" evidence="1">
    <location>
        <begin position="210"/>
        <end position="228"/>
    </location>
</feature>
<feature type="transmembrane region" description="Helical" evidence="1">
    <location>
        <begin position="267"/>
        <end position="288"/>
    </location>
</feature>
<evidence type="ECO:0000313" key="4">
    <source>
        <dbReference type="Proteomes" id="UP000195667"/>
    </source>
</evidence>
<dbReference type="Pfam" id="PF01757">
    <property type="entry name" value="Acyl_transf_3"/>
    <property type="match status" value="1"/>
</dbReference>
<dbReference type="EMBL" id="FUKI01000086">
    <property type="protein sequence ID" value="SJM91115.1"/>
    <property type="molecule type" value="Genomic_DNA"/>
</dbReference>
<accession>A0A1R4H4D4</accession>
<keyword evidence="1" id="KW-1133">Transmembrane helix</keyword>
<name>A0A1R4H4D4_9GAMM</name>